<organism evidence="1 2">
    <name type="scientific">Methylobacterium haplocladii</name>
    <dbReference type="NCBI Taxonomy" id="1176176"/>
    <lineage>
        <taxon>Bacteria</taxon>
        <taxon>Pseudomonadati</taxon>
        <taxon>Pseudomonadota</taxon>
        <taxon>Alphaproteobacteria</taxon>
        <taxon>Hyphomicrobiales</taxon>
        <taxon>Methylobacteriaceae</taxon>
        <taxon>Methylobacterium</taxon>
    </lineage>
</organism>
<dbReference type="EMBL" id="BJZT01000018">
    <property type="protein sequence ID" value="GEO99515.1"/>
    <property type="molecule type" value="Genomic_DNA"/>
</dbReference>
<keyword evidence="2" id="KW-1185">Reference proteome</keyword>
<dbReference type="OrthoDB" id="9985149at2"/>
<protein>
    <recommendedName>
        <fullName evidence="3">HTH merR-type domain-containing protein</fullName>
    </recommendedName>
</protein>
<dbReference type="RefSeq" id="WP_147078402.1">
    <property type="nucleotide sequence ID" value="NZ_BJZT01000018.1"/>
</dbReference>
<reference evidence="1 2" key="1">
    <citation type="submission" date="2019-07" db="EMBL/GenBank/DDBJ databases">
        <title>Whole genome shotgun sequence of Methylobacterium haplocladii NBRC 107714.</title>
        <authorList>
            <person name="Hosoyama A."/>
            <person name="Uohara A."/>
            <person name="Ohji S."/>
            <person name="Ichikawa N."/>
        </authorList>
    </citation>
    <scope>NUCLEOTIDE SEQUENCE [LARGE SCALE GENOMIC DNA]</scope>
    <source>
        <strain evidence="1 2">NBRC 107714</strain>
    </source>
</reference>
<dbReference type="Proteomes" id="UP000321258">
    <property type="component" value="Unassembled WGS sequence"/>
</dbReference>
<evidence type="ECO:0000313" key="1">
    <source>
        <dbReference type="EMBL" id="GEO99515.1"/>
    </source>
</evidence>
<proteinExistence type="predicted"/>
<gene>
    <name evidence="1" type="ORF">MHA02_19030</name>
</gene>
<accession>A0A512IP92</accession>
<comment type="caution">
    <text evidence="1">The sequence shown here is derived from an EMBL/GenBank/DDBJ whole genome shotgun (WGS) entry which is preliminary data.</text>
</comment>
<sequence>MTTFTVGQMAERLSVAKPSLSAAYIARQIRGWAQADLFPDAGVRGSGRTAAQIFEEHHLVMAQIYGFLTMLGMTGPQLKTVNACLQNGTRIKEVVKAYNTGDRDWRLFLYFTEDGEIWGGKLTKQKSYSEGVVASAPNVIMLAPRSLFRVLDVTDETEVPAPAEDDGE</sequence>
<evidence type="ECO:0008006" key="3">
    <source>
        <dbReference type="Google" id="ProtNLM"/>
    </source>
</evidence>
<dbReference type="AlphaFoldDB" id="A0A512IP92"/>
<name>A0A512IP92_9HYPH</name>
<evidence type="ECO:0000313" key="2">
    <source>
        <dbReference type="Proteomes" id="UP000321258"/>
    </source>
</evidence>